<organism evidence="5 6">
    <name type="scientific">Bremia lactucae</name>
    <name type="common">Lettuce downy mildew</name>
    <dbReference type="NCBI Taxonomy" id="4779"/>
    <lineage>
        <taxon>Eukaryota</taxon>
        <taxon>Sar</taxon>
        <taxon>Stramenopiles</taxon>
        <taxon>Oomycota</taxon>
        <taxon>Peronosporomycetes</taxon>
        <taxon>Peronosporales</taxon>
        <taxon>Peronosporaceae</taxon>
        <taxon>Bremia</taxon>
    </lineage>
</organism>
<reference evidence="5 6" key="1">
    <citation type="journal article" date="2021" name="Genome Biol.">
        <title>AFLAP: assembly-free linkage analysis pipeline using k-mers from genome sequencing data.</title>
        <authorList>
            <person name="Fletcher K."/>
            <person name="Zhang L."/>
            <person name="Gil J."/>
            <person name="Han R."/>
            <person name="Cavanaugh K."/>
            <person name="Michelmore R."/>
        </authorList>
    </citation>
    <scope>NUCLEOTIDE SEQUENCE [LARGE SCALE GENOMIC DNA]</scope>
    <source>
        <strain evidence="5 6">SF5</strain>
    </source>
</reference>
<keyword evidence="6" id="KW-1185">Reference proteome</keyword>
<dbReference type="PANTHER" id="PTHR43248:SF3">
    <property type="entry name" value="AB HYDROLASE-1 DOMAIN-CONTAINING PROTEIN"/>
    <property type="match status" value="1"/>
</dbReference>
<dbReference type="AlphaFoldDB" id="A0A976FJ73"/>
<keyword evidence="2" id="KW-0378">Hydrolase</keyword>
<sequence length="655" mass="73547">MVPFHDKSGPFRLSTMIPFMIIKFITIWTALVAAEPPIQLNGWFPCTKSSMQADERDRGHPDEFYMETSRDLNTQRRAAAQNIEQWQTSSLPFLKQSFDRLYAHQRQWKQRGRLIKTRHRSRQKALDTSVESDPLYECAEFRVPMCYDGVCTSNKTVDIFVKAVKATNKTNQENKKALWVLQGGPGASSTGVEELMGTMYLQLEQQVSVYTLDHRGTGRSAKLECRAAQAGAVGSPGGSAIRLEELPACMDDIRFQLDNQTAAFSVTSAAKDLAVIINSKLSDHDVYVYGLSYGTYLVERLVHFAPPSVKGFAVDGIVSESGDTMEKRSTFSNWDYDVGVVGDHFLATCLADDFCQSKFPNVSDLSVFVHELYNTLDAAVANGKKGSNACADALSTSNQKPSYYLRSTFGEILMSENLRTAIPAILYRAARCTKQDAHALRTFVESFTELYESRDTEIEKLLYNSDMLYYLIVFSEMWEFPTPDKATLVQWYENATMASDNYLSLPYYCVFTGSREHACQELIHLPSALPLIYERDQYWNKTGNLPENVTALLMSGGMDLQTRRMYGELEYEAMSGDRMLVSFDDAGHCTTFTTPTISGGETCGVRILASYVRENGVLKNVDTSCMNDLKPMKFSDKTVDVQSLFGTSDLYDSNQ</sequence>
<feature type="transmembrane region" description="Helical" evidence="3">
    <location>
        <begin position="12"/>
        <end position="31"/>
    </location>
</feature>
<dbReference type="KEGG" id="blac:94352041"/>
<feature type="domain" description="AB hydrolase-1" evidence="4">
    <location>
        <begin position="180"/>
        <end position="326"/>
    </location>
</feature>
<dbReference type="InterPro" id="IPR051601">
    <property type="entry name" value="Serine_prot/Carboxylest_S33"/>
</dbReference>
<name>A0A976FJ73_BRELC</name>
<keyword evidence="3" id="KW-0812">Transmembrane</keyword>
<dbReference type="PANTHER" id="PTHR43248">
    <property type="entry name" value="2-SUCCINYL-6-HYDROXY-2,4-CYCLOHEXADIENE-1-CARBOXYLATE SYNTHASE"/>
    <property type="match status" value="1"/>
</dbReference>
<evidence type="ECO:0000256" key="2">
    <source>
        <dbReference type="ARBA" id="ARBA00022801"/>
    </source>
</evidence>
<proteinExistence type="inferred from homology"/>
<keyword evidence="3" id="KW-1133">Transmembrane helix</keyword>
<comment type="similarity">
    <text evidence="1">Belongs to the peptidase S33 family.</text>
</comment>
<dbReference type="GeneID" id="94352041"/>
<evidence type="ECO:0000313" key="5">
    <source>
        <dbReference type="EMBL" id="TDH67524.1"/>
    </source>
</evidence>
<gene>
    <name evidence="5" type="ORF">CCR75_008316</name>
</gene>
<dbReference type="InterPro" id="IPR029058">
    <property type="entry name" value="AB_hydrolase_fold"/>
</dbReference>
<dbReference type="RefSeq" id="XP_067817023.1">
    <property type="nucleotide sequence ID" value="XM_067966370.1"/>
</dbReference>
<dbReference type="Gene3D" id="3.40.50.1820">
    <property type="entry name" value="alpha/beta hydrolase"/>
    <property type="match status" value="1"/>
</dbReference>
<evidence type="ECO:0000313" key="6">
    <source>
        <dbReference type="Proteomes" id="UP000294530"/>
    </source>
</evidence>
<evidence type="ECO:0000256" key="3">
    <source>
        <dbReference type="SAM" id="Phobius"/>
    </source>
</evidence>
<evidence type="ECO:0000256" key="1">
    <source>
        <dbReference type="ARBA" id="ARBA00010088"/>
    </source>
</evidence>
<keyword evidence="3" id="KW-0472">Membrane</keyword>
<protein>
    <recommendedName>
        <fullName evidence="4">AB hydrolase-1 domain-containing protein</fullName>
    </recommendedName>
</protein>
<dbReference type="OrthoDB" id="425534at2759"/>
<dbReference type="GO" id="GO:0016787">
    <property type="term" value="F:hydrolase activity"/>
    <property type="evidence" value="ECO:0007669"/>
    <property type="project" value="UniProtKB-KW"/>
</dbReference>
<evidence type="ECO:0000259" key="4">
    <source>
        <dbReference type="Pfam" id="PF00561"/>
    </source>
</evidence>
<dbReference type="EMBL" id="SHOA02000014">
    <property type="protein sequence ID" value="TDH67524.1"/>
    <property type="molecule type" value="Genomic_DNA"/>
</dbReference>
<dbReference type="Pfam" id="PF00561">
    <property type="entry name" value="Abhydrolase_1"/>
    <property type="match status" value="1"/>
</dbReference>
<dbReference type="SUPFAM" id="SSF53474">
    <property type="entry name" value="alpha/beta-Hydrolases"/>
    <property type="match status" value="1"/>
</dbReference>
<comment type="caution">
    <text evidence="5">The sequence shown here is derived from an EMBL/GenBank/DDBJ whole genome shotgun (WGS) entry which is preliminary data.</text>
</comment>
<accession>A0A976FJ73</accession>
<dbReference type="InterPro" id="IPR000073">
    <property type="entry name" value="AB_hydrolase_1"/>
</dbReference>
<dbReference type="Proteomes" id="UP000294530">
    <property type="component" value="Unassembled WGS sequence"/>
</dbReference>